<protein>
    <recommendedName>
        <fullName evidence="5">Pseudouridine synthase</fullName>
        <ecNumber evidence="5">5.4.99.-</ecNumber>
    </recommendedName>
</protein>
<sequence length="239" mass="27240">MEKIRLQKYMAMCGVASRRKSEEFITKGYVTVNGVVVKELGFKVDMTLDKVTYKNKIIKLEENKVYIIINKPKGYVTSLNDQFNRPIVTDLLKNKISERIYPIGRLDYHTTGLLILTNDGELTNKITHPKNHVTKTYEVLVRGKISKFELNNLRTGVNIGGYVTKPAVIEITNTTAKTTTIKITISEGKNRQVRKMIESVGHSVIELNRASIGEMKIGQLKIGEFRYLTKQEVKYLKSL</sequence>
<dbReference type="GO" id="GO:0005829">
    <property type="term" value="C:cytosol"/>
    <property type="evidence" value="ECO:0007669"/>
    <property type="project" value="UniProtKB-ARBA"/>
</dbReference>
<evidence type="ECO:0000256" key="1">
    <source>
        <dbReference type="ARBA" id="ARBA00008348"/>
    </source>
</evidence>
<dbReference type="EC" id="5.4.99.-" evidence="5"/>
<dbReference type="InterPro" id="IPR006145">
    <property type="entry name" value="PsdUridine_synth_RsuA/RluA"/>
</dbReference>
<accession>A0AAU9E6M7</accession>
<keyword evidence="3 5" id="KW-0413">Isomerase</keyword>
<dbReference type="Proteomes" id="UP001321786">
    <property type="component" value="Chromosome"/>
</dbReference>
<dbReference type="CDD" id="cd00165">
    <property type="entry name" value="S4"/>
    <property type="match status" value="1"/>
</dbReference>
<evidence type="ECO:0000313" key="8">
    <source>
        <dbReference type="Proteomes" id="UP001321786"/>
    </source>
</evidence>
<evidence type="ECO:0000256" key="3">
    <source>
        <dbReference type="ARBA" id="ARBA00023235"/>
    </source>
</evidence>
<dbReference type="AlphaFoldDB" id="A0AAU9E6M7"/>
<dbReference type="PROSITE" id="PS01149">
    <property type="entry name" value="PSI_RSU"/>
    <property type="match status" value="1"/>
</dbReference>
<dbReference type="InterPro" id="IPR042092">
    <property type="entry name" value="PsdUridine_s_RsuA/RluB/E/F_cat"/>
</dbReference>
<name>A0AAU9E6M7_9FIRM</name>
<dbReference type="NCBIfam" id="TIGR00093">
    <property type="entry name" value="pseudouridine synthase"/>
    <property type="match status" value="1"/>
</dbReference>
<keyword evidence="2 4" id="KW-0694">RNA-binding</keyword>
<dbReference type="SUPFAM" id="SSF55120">
    <property type="entry name" value="Pseudouridine synthase"/>
    <property type="match status" value="1"/>
</dbReference>
<dbReference type="CDD" id="cd02870">
    <property type="entry name" value="PseudoU_synth_RsuA_like"/>
    <property type="match status" value="1"/>
</dbReference>
<dbReference type="InterPro" id="IPR036986">
    <property type="entry name" value="S4_RNA-bd_sf"/>
</dbReference>
<dbReference type="SMART" id="SM00363">
    <property type="entry name" value="S4"/>
    <property type="match status" value="1"/>
</dbReference>
<dbReference type="GO" id="GO:0003723">
    <property type="term" value="F:RNA binding"/>
    <property type="evidence" value="ECO:0007669"/>
    <property type="project" value="UniProtKB-KW"/>
</dbReference>
<proteinExistence type="inferred from homology"/>
<dbReference type="GO" id="GO:0120159">
    <property type="term" value="F:rRNA pseudouridine synthase activity"/>
    <property type="evidence" value="ECO:0007669"/>
    <property type="project" value="UniProtKB-ARBA"/>
</dbReference>
<dbReference type="EMBL" id="AP028654">
    <property type="protein sequence ID" value="BEP29053.1"/>
    <property type="molecule type" value="Genomic_DNA"/>
</dbReference>
<dbReference type="Gene3D" id="3.30.70.580">
    <property type="entry name" value="Pseudouridine synthase I, catalytic domain, N-terminal subdomain"/>
    <property type="match status" value="1"/>
</dbReference>
<organism evidence="7 8">
    <name type="scientific">Helicovermis profundi</name>
    <dbReference type="NCBI Taxonomy" id="3065157"/>
    <lineage>
        <taxon>Bacteria</taxon>
        <taxon>Bacillati</taxon>
        <taxon>Bacillota</taxon>
        <taxon>Clostridia</taxon>
        <taxon>Helicovermis</taxon>
    </lineage>
</organism>
<keyword evidence="8" id="KW-1185">Reference proteome</keyword>
<dbReference type="Pfam" id="PF01479">
    <property type="entry name" value="S4"/>
    <property type="match status" value="1"/>
</dbReference>
<gene>
    <name evidence="7" type="ORF">HLPR_13840</name>
</gene>
<dbReference type="InterPro" id="IPR002942">
    <property type="entry name" value="S4_RNA-bd"/>
</dbReference>
<dbReference type="PANTHER" id="PTHR47683">
    <property type="entry name" value="PSEUDOURIDINE SYNTHASE FAMILY PROTEIN-RELATED"/>
    <property type="match status" value="1"/>
</dbReference>
<dbReference type="KEGG" id="hprf:HLPR_13840"/>
<dbReference type="InterPro" id="IPR050343">
    <property type="entry name" value="RsuA_PseudoU_synthase"/>
</dbReference>
<dbReference type="InterPro" id="IPR000748">
    <property type="entry name" value="PsdUridine_synth_RsuA/RluB/E/F"/>
</dbReference>
<dbReference type="FunFam" id="3.10.290.10:FF:000003">
    <property type="entry name" value="Pseudouridine synthase"/>
    <property type="match status" value="1"/>
</dbReference>
<dbReference type="Gene3D" id="3.30.70.1560">
    <property type="entry name" value="Alpha-L RNA-binding motif"/>
    <property type="match status" value="1"/>
</dbReference>
<reference evidence="7 8" key="1">
    <citation type="submission" date="2023-08" db="EMBL/GenBank/DDBJ databases">
        <title>Helicovermis profunda gen. nov., sp. nov., a novel mesophilic, fermentative bacterium within the Bacillota from a deep-sea hydrothermal vent chimney.</title>
        <authorList>
            <person name="Miyazaki U."/>
            <person name="Mizutani D."/>
            <person name="Hashimoto Y."/>
            <person name="Tame A."/>
            <person name="Sawayama S."/>
            <person name="Miyazaki J."/>
            <person name="Takai K."/>
            <person name="Nakagawa S."/>
        </authorList>
    </citation>
    <scope>NUCLEOTIDE SEQUENCE [LARGE SCALE GENOMIC DNA]</scope>
    <source>
        <strain evidence="7 8">S502</strain>
    </source>
</reference>
<dbReference type="PROSITE" id="PS50889">
    <property type="entry name" value="S4"/>
    <property type="match status" value="1"/>
</dbReference>
<dbReference type="RefSeq" id="WP_338534723.1">
    <property type="nucleotide sequence ID" value="NZ_AP028654.1"/>
</dbReference>
<evidence type="ECO:0000256" key="2">
    <source>
        <dbReference type="ARBA" id="ARBA00022884"/>
    </source>
</evidence>
<dbReference type="PANTHER" id="PTHR47683:SF2">
    <property type="entry name" value="RNA-BINDING S4 DOMAIN-CONTAINING PROTEIN"/>
    <property type="match status" value="1"/>
</dbReference>
<dbReference type="InterPro" id="IPR020094">
    <property type="entry name" value="TruA/RsuA/RluB/E/F_N"/>
</dbReference>
<dbReference type="SUPFAM" id="SSF55174">
    <property type="entry name" value="Alpha-L RNA-binding motif"/>
    <property type="match status" value="1"/>
</dbReference>
<dbReference type="Pfam" id="PF00849">
    <property type="entry name" value="PseudoU_synth_2"/>
    <property type="match status" value="1"/>
</dbReference>
<dbReference type="Gene3D" id="3.10.290.10">
    <property type="entry name" value="RNA-binding S4 domain"/>
    <property type="match status" value="1"/>
</dbReference>
<evidence type="ECO:0000256" key="4">
    <source>
        <dbReference type="PROSITE-ProRule" id="PRU00182"/>
    </source>
</evidence>
<comment type="similarity">
    <text evidence="1 5">Belongs to the pseudouridine synthase RsuA family.</text>
</comment>
<evidence type="ECO:0000259" key="6">
    <source>
        <dbReference type="SMART" id="SM00363"/>
    </source>
</evidence>
<evidence type="ECO:0000256" key="5">
    <source>
        <dbReference type="RuleBase" id="RU003887"/>
    </source>
</evidence>
<dbReference type="InterPro" id="IPR020103">
    <property type="entry name" value="PsdUridine_synth_cat_dom_sf"/>
</dbReference>
<evidence type="ECO:0000313" key="7">
    <source>
        <dbReference type="EMBL" id="BEP29053.1"/>
    </source>
</evidence>
<dbReference type="FunFam" id="3.30.70.1560:FF:000001">
    <property type="entry name" value="Pseudouridine synthase"/>
    <property type="match status" value="1"/>
</dbReference>
<dbReference type="GO" id="GO:0000455">
    <property type="term" value="P:enzyme-directed rRNA pseudouridine synthesis"/>
    <property type="evidence" value="ECO:0007669"/>
    <property type="project" value="UniProtKB-ARBA"/>
</dbReference>
<dbReference type="InterPro" id="IPR018496">
    <property type="entry name" value="PsdUridine_synth_RsuA/RluB_CS"/>
</dbReference>
<feature type="domain" description="RNA-binding S4" evidence="6">
    <location>
        <begin position="4"/>
        <end position="63"/>
    </location>
</feature>